<reference evidence="4" key="1">
    <citation type="submission" date="2015-01" db="EMBL/GenBank/DDBJ databases">
        <title>Flavisolibacter sp./LCS9/ whole genome sequencing.</title>
        <authorList>
            <person name="Kim M.K."/>
            <person name="Srinivasan S."/>
            <person name="Lee J.-J."/>
        </authorList>
    </citation>
    <scope>NUCLEOTIDE SEQUENCE [LARGE SCALE GENOMIC DNA]</scope>
    <source>
        <strain evidence="4">LCS9</strain>
    </source>
</reference>
<dbReference type="PANTHER" id="PTHR46401:SF2">
    <property type="entry name" value="GLYCOSYLTRANSFERASE WBBK-RELATED"/>
    <property type="match status" value="1"/>
</dbReference>
<dbReference type="KEGG" id="fla:SY85_00830"/>
<keyword evidence="4" id="KW-1185">Reference proteome</keyword>
<evidence type="ECO:0000313" key="3">
    <source>
        <dbReference type="EMBL" id="ANE49262.1"/>
    </source>
</evidence>
<organism evidence="3 4">
    <name type="scientific">Flavisolibacter tropicus</name>
    <dbReference type="NCBI Taxonomy" id="1492898"/>
    <lineage>
        <taxon>Bacteria</taxon>
        <taxon>Pseudomonadati</taxon>
        <taxon>Bacteroidota</taxon>
        <taxon>Chitinophagia</taxon>
        <taxon>Chitinophagales</taxon>
        <taxon>Chitinophagaceae</taxon>
        <taxon>Flavisolibacter</taxon>
    </lineage>
</organism>
<dbReference type="GO" id="GO:0009103">
    <property type="term" value="P:lipopolysaccharide biosynthetic process"/>
    <property type="evidence" value="ECO:0007669"/>
    <property type="project" value="TreeGrafter"/>
</dbReference>
<evidence type="ECO:0000313" key="4">
    <source>
        <dbReference type="Proteomes" id="UP000077177"/>
    </source>
</evidence>
<sequence length="388" mass="44432">MNIVFFAHPDFLHLKSMIRYTNMLVKGMRERGHNVEVWSPNSKFLFLTSITFFKKWLGYLDQYILFPIKIRHSIKICPSDTLFVFTDHALGPWVPLVSNRPHIIHCHDFLAQRSALNEIAEHKTGWTGRRYQNMIYNGYSKAKNFISVSQKTKEDLHQFLPYVPQLSEVVYNGFNQTFIPHDAGKARALLSSKTGIELTKGYLLHVGGNQWYKNRIGVLEIYEAFRSKNNLEIPLLMVGDMPDHLLNSKVRNSIYKKDIHFLTNINDCFLNFCYSGASVFVFPSFAEGFGWPIAEAMASGCPVITTNEAPMTEVAGQAGFLIPRRPSDDCKACEWAYEAAKVVKLVLSLLPNERKAVIDECINNIERFNAINAISRIESIYEDVMKFN</sequence>
<dbReference type="Pfam" id="PF13439">
    <property type="entry name" value="Glyco_transf_4"/>
    <property type="match status" value="1"/>
</dbReference>
<feature type="domain" description="Glycosyltransferase subfamily 4-like N-terminal" evidence="2">
    <location>
        <begin position="19"/>
        <end position="175"/>
    </location>
</feature>
<dbReference type="OrthoDB" id="9801609at2"/>
<dbReference type="STRING" id="1492898.SY85_00830"/>
<dbReference type="AlphaFoldDB" id="A0A172TQK1"/>
<dbReference type="SUPFAM" id="SSF53756">
    <property type="entry name" value="UDP-Glycosyltransferase/glycogen phosphorylase"/>
    <property type="match status" value="1"/>
</dbReference>
<protein>
    <submittedName>
        <fullName evidence="3">Mannosyl transferase</fullName>
    </submittedName>
</protein>
<dbReference type="Gene3D" id="3.40.50.2000">
    <property type="entry name" value="Glycogen Phosphorylase B"/>
    <property type="match status" value="2"/>
</dbReference>
<dbReference type="GO" id="GO:0016757">
    <property type="term" value="F:glycosyltransferase activity"/>
    <property type="evidence" value="ECO:0007669"/>
    <property type="project" value="TreeGrafter"/>
</dbReference>
<keyword evidence="1 3" id="KW-0808">Transferase</keyword>
<dbReference type="Proteomes" id="UP000077177">
    <property type="component" value="Chromosome"/>
</dbReference>
<reference evidence="3 4" key="2">
    <citation type="journal article" date="2016" name="Int. J. Syst. Evol. Microbiol.">
        <title>Flavisolibacter tropicus sp. nov., isolated from tropical soil.</title>
        <authorList>
            <person name="Lee J.J."/>
            <person name="Kang M.S."/>
            <person name="Kim G.S."/>
            <person name="Lee C.S."/>
            <person name="Lim S."/>
            <person name="Lee J."/>
            <person name="Roh S.H."/>
            <person name="Kang H."/>
            <person name="Ha J.M."/>
            <person name="Bae S."/>
            <person name="Jung H.Y."/>
            <person name="Kim M.K."/>
        </authorList>
    </citation>
    <scope>NUCLEOTIDE SEQUENCE [LARGE SCALE GENOMIC DNA]</scope>
    <source>
        <strain evidence="3 4">LCS9</strain>
    </source>
</reference>
<dbReference type="PANTHER" id="PTHR46401">
    <property type="entry name" value="GLYCOSYLTRANSFERASE WBBK-RELATED"/>
    <property type="match status" value="1"/>
</dbReference>
<dbReference type="EMBL" id="CP011390">
    <property type="protein sequence ID" value="ANE49262.1"/>
    <property type="molecule type" value="Genomic_DNA"/>
</dbReference>
<dbReference type="InterPro" id="IPR028098">
    <property type="entry name" value="Glyco_trans_4-like_N"/>
</dbReference>
<evidence type="ECO:0000259" key="2">
    <source>
        <dbReference type="Pfam" id="PF13439"/>
    </source>
</evidence>
<name>A0A172TQK1_9BACT</name>
<evidence type="ECO:0000256" key="1">
    <source>
        <dbReference type="ARBA" id="ARBA00022679"/>
    </source>
</evidence>
<accession>A0A172TQK1</accession>
<dbReference type="Pfam" id="PF13692">
    <property type="entry name" value="Glyco_trans_1_4"/>
    <property type="match status" value="1"/>
</dbReference>
<dbReference type="RefSeq" id="WP_066401336.1">
    <property type="nucleotide sequence ID" value="NZ_CP011390.1"/>
</dbReference>
<gene>
    <name evidence="3" type="ORF">SY85_00830</name>
</gene>
<proteinExistence type="predicted"/>
<dbReference type="PATRIC" id="fig|1492898.3.peg.185"/>